<sequence length="64" mass="7066">MARCRRSEFNLLGDRTWGGIGAGGSYSWADDKYALYGEVSLNTSLSNFADSYRVNGTTGFKVKF</sequence>
<dbReference type="EMBL" id="QPJM01000038">
    <property type="protein sequence ID" value="RCW77755.1"/>
    <property type="molecule type" value="Genomic_DNA"/>
</dbReference>
<protein>
    <submittedName>
        <fullName evidence="1">Outer membrane autotransporter protein</fullName>
    </submittedName>
</protein>
<dbReference type="RefSeq" id="WP_181872637.1">
    <property type="nucleotide sequence ID" value="NZ_QPJM01000038.1"/>
</dbReference>
<reference evidence="1 2" key="1">
    <citation type="submission" date="2018-07" db="EMBL/GenBank/DDBJ databases">
        <title>Genomic Encyclopedia of Type Strains, Phase III (KMG-III): the genomes of soil and plant-associated and newly described type strains.</title>
        <authorList>
            <person name="Whitman W."/>
        </authorList>
    </citation>
    <scope>NUCLEOTIDE SEQUENCE [LARGE SCALE GENOMIC DNA]</scope>
    <source>
        <strain evidence="1 2">31-25a</strain>
    </source>
</reference>
<dbReference type="Gene3D" id="2.40.128.130">
    <property type="entry name" value="Autotransporter beta-domain"/>
    <property type="match status" value="1"/>
</dbReference>
<gene>
    <name evidence="1" type="ORF">C7476_13820</name>
</gene>
<accession>A0A368YCA9</accession>
<keyword evidence="2" id="KW-1185">Reference proteome</keyword>
<proteinExistence type="predicted"/>
<evidence type="ECO:0000313" key="1">
    <source>
        <dbReference type="EMBL" id="RCW77755.1"/>
    </source>
</evidence>
<organism evidence="1 2">
    <name type="scientific">Phyllobacterium bourgognense</name>
    <dbReference type="NCBI Taxonomy" id="314236"/>
    <lineage>
        <taxon>Bacteria</taxon>
        <taxon>Pseudomonadati</taxon>
        <taxon>Pseudomonadota</taxon>
        <taxon>Alphaproteobacteria</taxon>
        <taxon>Hyphomicrobiales</taxon>
        <taxon>Phyllobacteriaceae</taxon>
        <taxon>Phyllobacterium</taxon>
    </lineage>
</organism>
<evidence type="ECO:0000313" key="2">
    <source>
        <dbReference type="Proteomes" id="UP000253324"/>
    </source>
</evidence>
<dbReference type="InterPro" id="IPR036709">
    <property type="entry name" value="Autotransporte_beta_dom_sf"/>
</dbReference>
<comment type="caution">
    <text evidence="1">The sequence shown here is derived from an EMBL/GenBank/DDBJ whole genome shotgun (WGS) entry which is preliminary data.</text>
</comment>
<dbReference type="AlphaFoldDB" id="A0A368YCA9"/>
<name>A0A368YCA9_9HYPH</name>
<dbReference type="Proteomes" id="UP000253324">
    <property type="component" value="Unassembled WGS sequence"/>
</dbReference>